<dbReference type="AlphaFoldDB" id="A0A9W7XTQ4"/>
<gene>
    <name evidence="1" type="ORF">LPJ53_004778</name>
</gene>
<dbReference type="Proteomes" id="UP001149813">
    <property type="component" value="Unassembled WGS sequence"/>
</dbReference>
<proteinExistence type="predicted"/>
<dbReference type="OrthoDB" id="10460803at2759"/>
<name>A0A9W7XTQ4_9FUNG</name>
<reference evidence="1" key="1">
    <citation type="submission" date="2022-07" db="EMBL/GenBank/DDBJ databases">
        <title>Phylogenomic reconstructions and comparative analyses of Kickxellomycotina fungi.</title>
        <authorList>
            <person name="Reynolds N.K."/>
            <person name="Stajich J.E."/>
            <person name="Barry K."/>
            <person name="Grigoriev I.V."/>
            <person name="Crous P."/>
            <person name="Smith M.E."/>
        </authorList>
    </citation>
    <scope>NUCLEOTIDE SEQUENCE</scope>
    <source>
        <strain evidence="1">NBRC 32514</strain>
    </source>
</reference>
<dbReference type="EMBL" id="JANBOJ010000241">
    <property type="protein sequence ID" value="KAJ1720614.1"/>
    <property type="molecule type" value="Genomic_DNA"/>
</dbReference>
<organism evidence="1 2">
    <name type="scientific">Coemansia erecta</name>
    <dbReference type="NCBI Taxonomy" id="147472"/>
    <lineage>
        <taxon>Eukaryota</taxon>
        <taxon>Fungi</taxon>
        <taxon>Fungi incertae sedis</taxon>
        <taxon>Zoopagomycota</taxon>
        <taxon>Kickxellomycotina</taxon>
        <taxon>Kickxellomycetes</taxon>
        <taxon>Kickxellales</taxon>
        <taxon>Kickxellaceae</taxon>
        <taxon>Coemansia</taxon>
    </lineage>
</organism>
<evidence type="ECO:0000313" key="1">
    <source>
        <dbReference type="EMBL" id="KAJ1720614.1"/>
    </source>
</evidence>
<comment type="caution">
    <text evidence="1">The sequence shown here is derived from an EMBL/GenBank/DDBJ whole genome shotgun (WGS) entry which is preliminary data.</text>
</comment>
<protein>
    <submittedName>
        <fullName evidence="1">Uncharacterized protein</fullName>
    </submittedName>
</protein>
<keyword evidence="2" id="KW-1185">Reference proteome</keyword>
<evidence type="ECO:0000313" key="2">
    <source>
        <dbReference type="Proteomes" id="UP001149813"/>
    </source>
</evidence>
<accession>A0A9W7XTQ4</accession>
<sequence length="70" mass="7830">MEKPKTATQESLKEKLGELLVLEDELSNLRASATVYTQRTKTPLFFQTTQTKALAAVQHEVKKLTSQSPP</sequence>